<evidence type="ECO:0000256" key="8">
    <source>
        <dbReference type="ARBA" id="ARBA00023125"/>
    </source>
</evidence>
<dbReference type="EMBL" id="CP008849">
    <property type="protein sequence ID" value="AIG00460.1"/>
    <property type="molecule type" value="Genomic_DNA"/>
</dbReference>
<dbReference type="PANTHER" id="PTHR43003:SF13">
    <property type="entry name" value="DNA-3-METHYLADENINE GLYCOSYLASE 2"/>
    <property type="match status" value="1"/>
</dbReference>
<dbReference type="InterPro" id="IPR009057">
    <property type="entry name" value="Homeodomain-like_sf"/>
</dbReference>
<keyword evidence="11" id="KW-0234">DNA repair</keyword>
<dbReference type="eggNOG" id="COG2169">
    <property type="taxonomic scope" value="Bacteria"/>
</dbReference>
<evidence type="ECO:0000256" key="9">
    <source>
        <dbReference type="ARBA" id="ARBA00023159"/>
    </source>
</evidence>
<sequence>MLANSASDTEEQWRVYAQARLSRDSRFDGRFFVAVKSTGIFCRPICPAKLPLEKNVEYFEHATQALHHGYRPCLRCRPDSAPSSFAWQGVTTTVKRGISLLSHIPSQPVSHVAERLGISERYLNKLLQSGLGLSAKQYQSLHRVLFAKQLLQQTEMTVDDVALSAGYGSSRQLQRAVQQYCKTTPSALRKSVKGNAPTVTLRLAYLPPYNWPQVRDFLKMRAIEGVEAVSDNSYQRYIRVKGEVGRIKAIHNAHANGFDIELRLPSLDGLHSIIEKIKGVLDLHADPQLIKASLHGAGLPLALIDEGIRLPGTWDVFESGCRAIVGQQVSVKAAIGQASLLAKQLHSPIGTATCPGFAFPSPQQVASSDVSFLRMPNARKQALISFASLFAQQPSGTTPEDDAIMAIKGVGQWTLDYIKMRGEKDPDVYLAGDLIVKKMAAKYPVSAEKAAPWRSYLTLQLWELSKR</sequence>
<dbReference type="PANTHER" id="PTHR43003">
    <property type="entry name" value="DNA-3-METHYLADENINE GLYCOSYLASE"/>
    <property type="match status" value="1"/>
</dbReference>
<evidence type="ECO:0000313" key="13">
    <source>
        <dbReference type="EMBL" id="AIG00460.1"/>
    </source>
</evidence>
<dbReference type="InterPro" id="IPR018062">
    <property type="entry name" value="HTH_AraC-typ_CS"/>
</dbReference>
<dbReference type="AlphaFoldDB" id="A0A075P0P4"/>
<dbReference type="GO" id="GO:0005737">
    <property type="term" value="C:cytoplasm"/>
    <property type="evidence" value="ECO:0007669"/>
    <property type="project" value="TreeGrafter"/>
</dbReference>
<dbReference type="PROSITE" id="PS00041">
    <property type="entry name" value="HTH_ARAC_FAMILY_1"/>
    <property type="match status" value="1"/>
</dbReference>
<dbReference type="GO" id="GO:0003700">
    <property type="term" value="F:DNA-binding transcription factor activity"/>
    <property type="evidence" value="ECO:0007669"/>
    <property type="project" value="InterPro"/>
</dbReference>
<keyword evidence="8" id="KW-0238">DNA-binding</keyword>
<protein>
    <submittedName>
        <fullName evidence="13">Ada regulatory protein</fullName>
    </submittedName>
</protein>
<keyword evidence="5" id="KW-0227">DNA damage</keyword>
<dbReference type="SUPFAM" id="SSF57884">
    <property type="entry name" value="Ada DNA repair protein, N-terminal domain (N-Ada 10)"/>
    <property type="match status" value="1"/>
</dbReference>
<dbReference type="GeneID" id="78256815"/>
<dbReference type="InterPro" id="IPR004026">
    <property type="entry name" value="Ada_DNA_repair_Zn-bd"/>
</dbReference>
<evidence type="ECO:0000259" key="12">
    <source>
        <dbReference type="PROSITE" id="PS01124"/>
    </source>
</evidence>
<proteinExistence type="predicted"/>
<evidence type="ECO:0000256" key="11">
    <source>
        <dbReference type="ARBA" id="ARBA00023204"/>
    </source>
</evidence>
<dbReference type="GO" id="GO:0006285">
    <property type="term" value="P:base-excision repair, AP site formation"/>
    <property type="evidence" value="ECO:0007669"/>
    <property type="project" value="TreeGrafter"/>
</dbReference>
<dbReference type="InterPro" id="IPR037046">
    <property type="entry name" value="AlkA_N_sf"/>
</dbReference>
<dbReference type="Gene3D" id="3.40.10.10">
    <property type="entry name" value="DNA Methylphosphotriester Repair Domain"/>
    <property type="match status" value="1"/>
</dbReference>
<dbReference type="InterPro" id="IPR010316">
    <property type="entry name" value="AlkA_N"/>
</dbReference>
<dbReference type="InterPro" id="IPR018060">
    <property type="entry name" value="HTH_AraC"/>
</dbReference>
<dbReference type="InterPro" id="IPR051912">
    <property type="entry name" value="Alkylbase_DNA_Glycosylase/TA"/>
</dbReference>
<keyword evidence="6" id="KW-0862">Zinc</keyword>
<dbReference type="GO" id="GO:0008270">
    <property type="term" value="F:zinc ion binding"/>
    <property type="evidence" value="ECO:0007669"/>
    <property type="project" value="InterPro"/>
</dbReference>
<organism evidence="13 14">
    <name type="scientific">Alteromonas australica</name>
    <dbReference type="NCBI Taxonomy" id="589873"/>
    <lineage>
        <taxon>Bacteria</taxon>
        <taxon>Pseudomonadati</taxon>
        <taxon>Pseudomonadota</taxon>
        <taxon>Gammaproteobacteria</taxon>
        <taxon>Alteromonadales</taxon>
        <taxon>Alteromonadaceae</taxon>
        <taxon>Alteromonas/Salinimonas group</taxon>
        <taxon>Alteromonas</taxon>
    </lineage>
</organism>
<keyword evidence="14" id="KW-1185">Reference proteome</keyword>
<dbReference type="KEGG" id="aal:EP13_18225"/>
<keyword evidence="9" id="KW-0010">Activator</keyword>
<dbReference type="GO" id="GO:0043565">
    <property type="term" value="F:sequence-specific DNA binding"/>
    <property type="evidence" value="ECO:0007669"/>
    <property type="project" value="InterPro"/>
</dbReference>
<accession>A0A075P0P4</accession>
<dbReference type="eggNOG" id="COG0122">
    <property type="taxonomic scope" value="Bacteria"/>
</dbReference>
<keyword evidence="7" id="KW-0805">Transcription regulation</keyword>
<evidence type="ECO:0000256" key="5">
    <source>
        <dbReference type="ARBA" id="ARBA00022763"/>
    </source>
</evidence>
<dbReference type="GO" id="GO:0032993">
    <property type="term" value="C:protein-DNA complex"/>
    <property type="evidence" value="ECO:0007669"/>
    <property type="project" value="TreeGrafter"/>
</dbReference>
<dbReference type="Gene3D" id="1.10.340.30">
    <property type="entry name" value="Hypothetical protein, domain 2"/>
    <property type="match status" value="1"/>
</dbReference>
<dbReference type="Pfam" id="PF02805">
    <property type="entry name" value="Ada_Zn_binding"/>
    <property type="match status" value="1"/>
</dbReference>
<evidence type="ECO:0000256" key="6">
    <source>
        <dbReference type="ARBA" id="ARBA00022833"/>
    </source>
</evidence>
<dbReference type="SMART" id="SM01009">
    <property type="entry name" value="AlkA_N"/>
    <property type="match status" value="1"/>
</dbReference>
<name>A0A075P0P4_9ALTE</name>
<dbReference type="Proteomes" id="UP000056090">
    <property type="component" value="Chromosome"/>
</dbReference>
<dbReference type="SMART" id="SM00342">
    <property type="entry name" value="HTH_ARAC"/>
    <property type="match status" value="1"/>
</dbReference>
<dbReference type="InterPro" id="IPR011257">
    <property type="entry name" value="DNA_glycosylase"/>
</dbReference>
<evidence type="ECO:0000256" key="10">
    <source>
        <dbReference type="ARBA" id="ARBA00023163"/>
    </source>
</evidence>
<gene>
    <name evidence="13" type="ORF">EP13_18225</name>
</gene>
<dbReference type="Gene3D" id="1.10.10.60">
    <property type="entry name" value="Homeodomain-like"/>
    <property type="match status" value="1"/>
</dbReference>
<comment type="cofactor">
    <cofactor evidence="1">
        <name>Zn(2+)</name>
        <dbReference type="ChEBI" id="CHEBI:29105"/>
    </cofactor>
</comment>
<keyword evidence="3" id="KW-0808">Transferase</keyword>
<dbReference type="SUPFAM" id="SSF48150">
    <property type="entry name" value="DNA-glycosylase"/>
    <property type="match status" value="1"/>
</dbReference>
<dbReference type="Gene3D" id="3.30.310.20">
    <property type="entry name" value="DNA-3-methyladenine glycosylase AlkA, N-terminal domain"/>
    <property type="match status" value="1"/>
</dbReference>
<keyword evidence="2" id="KW-0489">Methyltransferase</keyword>
<evidence type="ECO:0000256" key="7">
    <source>
        <dbReference type="ARBA" id="ARBA00023015"/>
    </source>
</evidence>
<dbReference type="FunFam" id="3.40.10.10:FF:000001">
    <property type="entry name" value="DNA-3-methyladenine glycosylase 2"/>
    <property type="match status" value="1"/>
</dbReference>
<feature type="domain" description="HTH araC/xylS-type" evidence="12">
    <location>
        <begin position="109"/>
        <end position="191"/>
    </location>
</feature>
<evidence type="ECO:0000256" key="3">
    <source>
        <dbReference type="ARBA" id="ARBA00022679"/>
    </source>
</evidence>
<dbReference type="GO" id="GO:0006307">
    <property type="term" value="P:DNA alkylation repair"/>
    <property type="evidence" value="ECO:0007669"/>
    <property type="project" value="TreeGrafter"/>
</dbReference>
<dbReference type="GO" id="GO:0008725">
    <property type="term" value="F:DNA-3-methyladenine glycosylase activity"/>
    <property type="evidence" value="ECO:0007669"/>
    <property type="project" value="TreeGrafter"/>
</dbReference>
<dbReference type="Pfam" id="PF12833">
    <property type="entry name" value="HTH_18"/>
    <property type="match status" value="1"/>
</dbReference>
<evidence type="ECO:0000313" key="14">
    <source>
        <dbReference type="Proteomes" id="UP000056090"/>
    </source>
</evidence>
<dbReference type="SUPFAM" id="SSF46689">
    <property type="entry name" value="Homeodomain-like"/>
    <property type="match status" value="1"/>
</dbReference>
<keyword evidence="4" id="KW-0479">Metal-binding</keyword>
<evidence type="ECO:0000256" key="4">
    <source>
        <dbReference type="ARBA" id="ARBA00022723"/>
    </source>
</evidence>
<keyword evidence="10" id="KW-0804">Transcription</keyword>
<dbReference type="GO" id="GO:0008168">
    <property type="term" value="F:methyltransferase activity"/>
    <property type="evidence" value="ECO:0007669"/>
    <property type="project" value="UniProtKB-KW"/>
</dbReference>
<dbReference type="SUPFAM" id="SSF55945">
    <property type="entry name" value="TATA-box binding protein-like"/>
    <property type="match status" value="1"/>
</dbReference>
<dbReference type="GO" id="GO:0043916">
    <property type="term" value="F:DNA-7-methylguanine glycosylase activity"/>
    <property type="evidence" value="ECO:0007669"/>
    <property type="project" value="TreeGrafter"/>
</dbReference>
<dbReference type="GO" id="GO:0032259">
    <property type="term" value="P:methylation"/>
    <property type="evidence" value="ECO:0007669"/>
    <property type="project" value="UniProtKB-KW"/>
</dbReference>
<dbReference type="PROSITE" id="PS01124">
    <property type="entry name" value="HTH_ARAC_FAMILY_2"/>
    <property type="match status" value="1"/>
</dbReference>
<dbReference type="Pfam" id="PF06029">
    <property type="entry name" value="AlkA_N"/>
    <property type="match status" value="1"/>
</dbReference>
<dbReference type="InterPro" id="IPR035451">
    <property type="entry name" value="Ada-like_dom_sf"/>
</dbReference>
<evidence type="ECO:0000256" key="1">
    <source>
        <dbReference type="ARBA" id="ARBA00001947"/>
    </source>
</evidence>
<evidence type="ECO:0000256" key="2">
    <source>
        <dbReference type="ARBA" id="ARBA00022603"/>
    </source>
</evidence>
<dbReference type="RefSeq" id="WP_044058453.1">
    <property type="nucleotide sequence ID" value="NZ_CBCSKJ010000004.1"/>
</dbReference>
<dbReference type="GO" id="GO:0032131">
    <property type="term" value="F:alkylated DNA binding"/>
    <property type="evidence" value="ECO:0007669"/>
    <property type="project" value="TreeGrafter"/>
</dbReference>
<reference evidence="13 14" key="1">
    <citation type="submission" date="2014-06" db="EMBL/GenBank/DDBJ databases">
        <title>Genomes of Alteromonas australica, a world apart.</title>
        <authorList>
            <person name="Gonzaga A."/>
            <person name="Lopez-Perez M."/>
            <person name="Rodriguez-Valera F."/>
        </authorList>
    </citation>
    <scope>NUCLEOTIDE SEQUENCE [LARGE SCALE GENOMIC DNA]</scope>
    <source>
        <strain evidence="13 14">H 17</strain>
    </source>
</reference>